<dbReference type="GO" id="GO:0016998">
    <property type="term" value="P:cell wall macromolecule catabolic process"/>
    <property type="evidence" value="ECO:0007669"/>
    <property type="project" value="InterPro"/>
</dbReference>
<dbReference type="GeneID" id="60808899"/>
<dbReference type="PANTHER" id="PTHR34135:SF2">
    <property type="entry name" value="LYSOZYME"/>
    <property type="match status" value="1"/>
</dbReference>
<dbReference type="GO" id="GO:0003796">
    <property type="term" value="F:lysozyme activity"/>
    <property type="evidence" value="ECO:0007669"/>
    <property type="project" value="InterPro"/>
</dbReference>
<evidence type="ECO:0000256" key="1">
    <source>
        <dbReference type="ARBA" id="ARBA00010646"/>
    </source>
</evidence>
<dbReference type="InterPro" id="IPR002053">
    <property type="entry name" value="Glyco_hydro_25"/>
</dbReference>
<dbReference type="RefSeq" id="WP_043363162.1">
    <property type="nucleotide sequence ID" value="NZ_CP066067.1"/>
</dbReference>
<proteinExistence type="inferred from homology"/>
<dbReference type="InterPro" id="IPR017853">
    <property type="entry name" value="GH"/>
</dbReference>
<dbReference type="CDD" id="cd00599">
    <property type="entry name" value="GH25_muramidase"/>
    <property type="match status" value="1"/>
</dbReference>
<dbReference type="Pfam" id="PF01183">
    <property type="entry name" value="Glyco_hydro_25"/>
    <property type="match status" value="1"/>
</dbReference>
<comment type="caution">
    <text evidence="4">The sequence shown here is derived from an EMBL/GenBank/DDBJ whole genome shotgun (WGS) entry which is preliminary data.</text>
</comment>
<dbReference type="Gene3D" id="3.20.20.80">
    <property type="entry name" value="Glycosidases"/>
    <property type="match status" value="1"/>
</dbReference>
<dbReference type="PANTHER" id="PTHR34135">
    <property type="entry name" value="LYSOZYME"/>
    <property type="match status" value="1"/>
</dbReference>
<accession>A0A3R8PHR0</accession>
<dbReference type="OrthoDB" id="287365at2"/>
<dbReference type="GO" id="GO:0009253">
    <property type="term" value="P:peptidoglycan catabolic process"/>
    <property type="evidence" value="ECO:0007669"/>
    <property type="project" value="InterPro"/>
</dbReference>
<dbReference type="InterPro" id="IPR018077">
    <property type="entry name" value="Glyco_hydro_fam25_subgr"/>
</dbReference>
<evidence type="ECO:0000256" key="3">
    <source>
        <dbReference type="ARBA" id="ARBA00023295"/>
    </source>
</evidence>
<dbReference type="SMART" id="SM00641">
    <property type="entry name" value="Glyco_25"/>
    <property type="match status" value="1"/>
</dbReference>
<dbReference type="PROSITE" id="PS51904">
    <property type="entry name" value="GLYCOSYL_HYDROL_F25_2"/>
    <property type="match status" value="1"/>
</dbReference>
<protein>
    <submittedName>
        <fullName evidence="4">Lysozyme</fullName>
    </submittedName>
</protein>
<keyword evidence="2" id="KW-0378">Hydrolase</keyword>
<dbReference type="EMBL" id="PQNK01000014">
    <property type="protein sequence ID" value="RRO85979.1"/>
    <property type="molecule type" value="Genomic_DNA"/>
</dbReference>
<dbReference type="GO" id="GO:0016052">
    <property type="term" value="P:carbohydrate catabolic process"/>
    <property type="evidence" value="ECO:0007669"/>
    <property type="project" value="TreeGrafter"/>
</dbReference>
<evidence type="ECO:0000313" key="5">
    <source>
        <dbReference type="Proteomes" id="UP000276526"/>
    </source>
</evidence>
<name>A0A3R8PHR0_9CORY</name>
<gene>
    <name evidence="4" type="ORF">CXF48_08445</name>
</gene>
<dbReference type="SUPFAM" id="SSF51445">
    <property type="entry name" value="(Trans)glycosidases"/>
    <property type="match status" value="1"/>
</dbReference>
<organism evidence="4 5">
    <name type="scientific">Corynebacterium bovis</name>
    <dbReference type="NCBI Taxonomy" id="36808"/>
    <lineage>
        <taxon>Bacteria</taxon>
        <taxon>Bacillati</taxon>
        <taxon>Actinomycetota</taxon>
        <taxon>Actinomycetes</taxon>
        <taxon>Mycobacteriales</taxon>
        <taxon>Corynebacteriaceae</taxon>
        <taxon>Corynebacterium</taxon>
    </lineage>
</organism>
<dbReference type="AlphaFoldDB" id="A0A3R8PHR0"/>
<comment type="similarity">
    <text evidence="1">Belongs to the glycosyl hydrolase 25 family.</text>
</comment>
<evidence type="ECO:0000256" key="2">
    <source>
        <dbReference type="ARBA" id="ARBA00022801"/>
    </source>
</evidence>
<evidence type="ECO:0000313" key="4">
    <source>
        <dbReference type="EMBL" id="RRO85979.1"/>
    </source>
</evidence>
<keyword evidence="3" id="KW-0326">Glycosidase</keyword>
<dbReference type="Proteomes" id="UP000276526">
    <property type="component" value="Unassembled WGS sequence"/>
</dbReference>
<reference evidence="4 5" key="1">
    <citation type="submission" date="2018-01" db="EMBL/GenBank/DDBJ databases">
        <title>Twenty Corynebacterium bovis Genomes.</title>
        <authorList>
            <person name="Gulvik C.A."/>
        </authorList>
    </citation>
    <scope>NUCLEOTIDE SEQUENCE [LARGE SCALE GENOMIC DNA]</scope>
    <source>
        <strain evidence="4 5">F6900</strain>
    </source>
</reference>
<sequence length="423" mass="43946">MAFLPRRRRARTSVPARLTTATLVGTAATVAVLVATDVVAVPSWALDGIDVSSHQHPGSSAIDWNSVAADGQSFAFIKATEGTGYTNPYFSTDSAKATAAGVTPGSYHYAKPGVSDARSQARYYAAALATGAQPSLPPTLDLEEDGGLGPAQLQKWVGDWIDEITTLTGREPIIYTYQYFWEHQMGNTTKFNRYPLWLAYYNDSLPNTLPGGWDTVTFWQYSSSGQVDGVITNVDMNKYYGSDEQLQKLAGRPSKNSPVGTAADALAPLKDTTVTEAGAANAVEHTVAQVTGGRALNLPLTTDVLVKLLGFLGGEVGADALLQSARESGLAGSAGNALVEAAKQVVGSKLTLPKTNINDLVGSATNPSGDVDLAGVLRILQAFGADDWAARVTEGSDAAASVAGSLEGLDAATSGAGAANSAN</sequence>